<dbReference type="PROSITE" id="PS50294">
    <property type="entry name" value="WD_REPEATS_REGION"/>
    <property type="match status" value="1"/>
</dbReference>
<dbReference type="Gene3D" id="2.130.10.10">
    <property type="entry name" value="YVTN repeat-like/Quinoprotein amine dehydrogenase"/>
    <property type="match status" value="1"/>
</dbReference>
<reference evidence="7" key="1">
    <citation type="submission" date="2021-11" db="EMBL/GenBank/DDBJ databases">
        <authorList>
            <person name="Schell T."/>
        </authorList>
    </citation>
    <scope>NUCLEOTIDE SEQUENCE</scope>
    <source>
        <strain evidence="7">M5</strain>
    </source>
</reference>
<comment type="similarity">
    <text evidence="5">Belongs to the WD repeat EBI family.</text>
</comment>
<keyword evidence="3" id="KW-0677">Repeat</keyword>
<dbReference type="InterPro" id="IPR036322">
    <property type="entry name" value="WD40_repeat_dom_sf"/>
</dbReference>
<evidence type="ECO:0000256" key="3">
    <source>
        <dbReference type="ARBA" id="ARBA00022737"/>
    </source>
</evidence>
<dbReference type="InterPro" id="IPR045183">
    <property type="entry name" value="Ebi-like"/>
</dbReference>
<evidence type="ECO:0000256" key="4">
    <source>
        <dbReference type="ARBA" id="ARBA00023242"/>
    </source>
</evidence>
<proteinExistence type="inferred from homology"/>
<dbReference type="InterPro" id="IPR015943">
    <property type="entry name" value="WD40/YVTN_repeat-like_dom_sf"/>
</dbReference>
<organism evidence="7 8">
    <name type="scientific">Daphnia galeata</name>
    <dbReference type="NCBI Taxonomy" id="27404"/>
    <lineage>
        <taxon>Eukaryota</taxon>
        <taxon>Metazoa</taxon>
        <taxon>Ecdysozoa</taxon>
        <taxon>Arthropoda</taxon>
        <taxon>Crustacea</taxon>
        <taxon>Branchiopoda</taxon>
        <taxon>Diplostraca</taxon>
        <taxon>Cladocera</taxon>
        <taxon>Anomopoda</taxon>
        <taxon>Daphniidae</taxon>
        <taxon>Daphnia</taxon>
    </lineage>
</organism>
<dbReference type="PROSITE" id="PS50082">
    <property type="entry name" value="WD_REPEATS_2"/>
    <property type="match status" value="2"/>
</dbReference>
<sequence>MTEMADSQGIDLFKVCAESKLYVRSSSFHPIDPVQACGLYSGEVVILRGPNHSARLSPNWTIERQFPYESSALSLEWNMTGTKLAAGCSDGTVVVWCYPTGEKQIFKLNGPLNCSIIVWNPLNCDVLASFNKSADCKLVLICEAATDRSYELKSNQNVSCVDWISHNRLVCGYDKGTAEIHEIELNDKLTSKLVKKLFVSAKISHSSDPYSLSEGDVGYNVSSVVWNEELQLLASSSKDSWIKIWSMDKEDPIRMMQSSSSCSDLVWSPSSGNEIVEKPFLAGGLENGSILIWSPLYKIPEKFPSLFFDGHSHELYKVLFSPNGRFLASTDTVGKLVIWSTKNWEIIYTLHLSGSHHPCTISWEATSSKLGISETYGQKPVMNSIPKKQLKSFTQFFLFPFN</sequence>
<dbReference type="SUPFAM" id="SSF50978">
    <property type="entry name" value="WD40 repeat-like"/>
    <property type="match status" value="1"/>
</dbReference>
<evidence type="ECO:0000313" key="7">
    <source>
        <dbReference type="EMBL" id="CAH0107584.1"/>
    </source>
</evidence>
<feature type="repeat" description="WD" evidence="6">
    <location>
        <begin position="308"/>
        <end position="349"/>
    </location>
</feature>
<keyword evidence="2 6" id="KW-0853">WD repeat</keyword>
<gene>
    <name evidence="7" type="ORF">DGAL_LOCUS10904</name>
</gene>
<comment type="subcellular location">
    <subcellularLocation>
        <location evidence="1">Nucleus</location>
    </subcellularLocation>
</comment>
<name>A0A8J2RMX8_9CRUS</name>
<protein>
    <submittedName>
        <fullName evidence="7">Uncharacterized protein</fullName>
    </submittedName>
</protein>
<dbReference type="OrthoDB" id="756370at2759"/>
<evidence type="ECO:0000313" key="8">
    <source>
        <dbReference type="Proteomes" id="UP000789390"/>
    </source>
</evidence>
<keyword evidence="8" id="KW-1185">Reference proteome</keyword>
<dbReference type="InterPro" id="IPR001680">
    <property type="entry name" value="WD40_rpt"/>
</dbReference>
<dbReference type="Proteomes" id="UP000789390">
    <property type="component" value="Unassembled WGS sequence"/>
</dbReference>
<keyword evidence="4" id="KW-0539">Nucleus</keyword>
<dbReference type="SMART" id="SM00320">
    <property type="entry name" value="WD40"/>
    <property type="match status" value="5"/>
</dbReference>
<evidence type="ECO:0000256" key="5">
    <source>
        <dbReference type="ARBA" id="ARBA00025741"/>
    </source>
</evidence>
<dbReference type="GO" id="GO:0000118">
    <property type="term" value="C:histone deacetylase complex"/>
    <property type="evidence" value="ECO:0007669"/>
    <property type="project" value="TreeGrafter"/>
</dbReference>
<dbReference type="GO" id="GO:0006357">
    <property type="term" value="P:regulation of transcription by RNA polymerase II"/>
    <property type="evidence" value="ECO:0007669"/>
    <property type="project" value="TreeGrafter"/>
</dbReference>
<feature type="repeat" description="WD" evidence="6">
    <location>
        <begin position="221"/>
        <end position="255"/>
    </location>
</feature>
<dbReference type="EMBL" id="CAKKLH010000277">
    <property type="protein sequence ID" value="CAH0107584.1"/>
    <property type="molecule type" value="Genomic_DNA"/>
</dbReference>
<accession>A0A8J2RMX8</accession>
<dbReference type="Pfam" id="PF00400">
    <property type="entry name" value="WD40"/>
    <property type="match status" value="3"/>
</dbReference>
<dbReference type="PANTHER" id="PTHR22846:SF2">
    <property type="entry name" value="F-BOX-LIKE_WD REPEAT-CONTAINING PROTEIN EBI"/>
    <property type="match status" value="1"/>
</dbReference>
<dbReference type="GO" id="GO:0003714">
    <property type="term" value="F:transcription corepressor activity"/>
    <property type="evidence" value="ECO:0007669"/>
    <property type="project" value="InterPro"/>
</dbReference>
<evidence type="ECO:0000256" key="2">
    <source>
        <dbReference type="ARBA" id="ARBA00022574"/>
    </source>
</evidence>
<dbReference type="PANTHER" id="PTHR22846">
    <property type="entry name" value="WD40 REPEAT PROTEIN"/>
    <property type="match status" value="1"/>
</dbReference>
<dbReference type="AlphaFoldDB" id="A0A8J2RMX8"/>
<evidence type="ECO:0000256" key="1">
    <source>
        <dbReference type="ARBA" id="ARBA00004123"/>
    </source>
</evidence>
<evidence type="ECO:0000256" key="6">
    <source>
        <dbReference type="PROSITE-ProRule" id="PRU00221"/>
    </source>
</evidence>
<comment type="caution">
    <text evidence="7">The sequence shown here is derived from an EMBL/GenBank/DDBJ whole genome shotgun (WGS) entry which is preliminary data.</text>
</comment>